<dbReference type="GO" id="GO:0006355">
    <property type="term" value="P:regulation of DNA-templated transcription"/>
    <property type="evidence" value="ECO:0007669"/>
    <property type="project" value="InterPro"/>
</dbReference>
<organism evidence="4 5">
    <name type="scientific">Kalanchoe fedtschenkoi</name>
    <name type="common">Lavender scallops</name>
    <name type="synonym">South American air plant</name>
    <dbReference type="NCBI Taxonomy" id="63787"/>
    <lineage>
        <taxon>Eukaryota</taxon>
        <taxon>Viridiplantae</taxon>
        <taxon>Streptophyta</taxon>
        <taxon>Embryophyta</taxon>
        <taxon>Tracheophyta</taxon>
        <taxon>Spermatophyta</taxon>
        <taxon>Magnoliopsida</taxon>
        <taxon>eudicotyledons</taxon>
        <taxon>Gunneridae</taxon>
        <taxon>Pentapetalae</taxon>
        <taxon>Saxifragales</taxon>
        <taxon>Crassulaceae</taxon>
        <taxon>Kalanchoe</taxon>
    </lineage>
</organism>
<name>A0A7N0T4S4_KALFE</name>
<sequence length="419" mass="47355">MSSKEIEKPIFNDDDLDESDEDSEEEEDNLNRNLTPPPPRDLNDLLDDEEDDDVIDPGNVNDEDDGFNSDPSLVTVAVPPPPQLDDSKAFSAKSDQKNPLQQQQQLYAVQEDKKVQQQQHLDDSRKLFQRLWTDEDEIELLQGFLEYMTLRGISYHNHHDLGLFYEQIKSKLQLDFNKNQLVEKLRRLKRKYKNALSRTSAGKDISFKTPHDQATYEISRKIWSDLSSSKYGAAATNDEDTHPVLPIPLPNLTPSPNYNFFNPTNNPPLHYAHMNGVHDESQSQSTKKRSRVKIEEHRASDERIMMPDMGQGPGSSVALGPGIHGLIEETVKTYLSPLINEALHKGANGLCATRGFGGVGVLSPLALNFASPSCFLGGEVSDKKWRKQQILELEVYSQRLELVQEHIKLALEELRSGKS</sequence>
<dbReference type="GO" id="GO:0005634">
    <property type="term" value="C:nucleus"/>
    <property type="evidence" value="ECO:0007669"/>
    <property type="project" value="TreeGrafter"/>
</dbReference>
<dbReference type="AlphaFoldDB" id="A0A7N0T4S4"/>
<accession>A0A7N0T4S4</accession>
<dbReference type="Gramene" id="Kaladp0022s0205.2.v1.1">
    <property type="protein sequence ID" value="Kaladp0022s0205.2.v1.1.CDS.1"/>
    <property type="gene ID" value="Kaladp0022s0205.v1.1"/>
</dbReference>
<feature type="compositionally biased region" description="Basic and acidic residues" evidence="2">
    <location>
        <begin position="1"/>
        <end position="11"/>
    </location>
</feature>
<evidence type="ECO:0000313" key="5">
    <source>
        <dbReference type="Proteomes" id="UP000594263"/>
    </source>
</evidence>
<dbReference type="PANTHER" id="PTHR31662:SF1">
    <property type="entry name" value="OS01G0249900 PROTEIN"/>
    <property type="match status" value="1"/>
</dbReference>
<protein>
    <recommendedName>
        <fullName evidence="3">Glabrous enhancer-binding protein-like DBD domain-containing protein</fullName>
    </recommendedName>
</protein>
<proteinExistence type="inferred from homology"/>
<dbReference type="InterPro" id="IPR053932">
    <property type="entry name" value="GeBP-like_DBD"/>
</dbReference>
<feature type="domain" description="Glabrous enhancer-binding protein-like DBD" evidence="3">
    <location>
        <begin position="128"/>
        <end position="224"/>
    </location>
</feature>
<dbReference type="PANTHER" id="PTHR31662">
    <property type="entry name" value="BNAANNG10740D PROTEIN-RELATED"/>
    <property type="match status" value="1"/>
</dbReference>
<feature type="region of interest" description="Disordered" evidence="2">
    <location>
        <begin position="1"/>
        <end position="101"/>
    </location>
</feature>
<dbReference type="OMA" id="THDEHAD"/>
<dbReference type="EnsemblPlants" id="Kaladp0022s0205.1.v1.1">
    <property type="protein sequence ID" value="Kaladp0022s0205.1.v1.1.CDS.1"/>
    <property type="gene ID" value="Kaladp0022s0205.v1.1"/>
</dbReference>
<keyword evidence="5" id="KW-1185">Reference proteome</keyword>
<comment type="similarity">
    <text evidence="1">Belongs to the GeBP family.</text>
</comment>
<evidence type="ECO:0000259" key="3">
    <source>
        <dbReference type="Pfam" id="PF04504"/>
    </source>
</evidence>
<feature type="compositionally biased region" description="Acidic residues" evidence="2">
    <location>
        <begin position="44"/>
        <end position="67"/>
    </location>
</feature>
<feature type="compositionally biased region" description="Acidic residues" evidence="2">
    <location>
        <begin position="12"/>
        <end position="28"/>
    </location>
</feature>
<dbReference type="Pfam" id="PF04504">
    <property type="entry name" value="GeBP-like_DBD"/>
    <property type="match status" value="1"/>
</dbReference>
<dbReference type="EnsemblPlants" id="Kaladp0022s0205.2.v1.1">
    <property type="protein sequence ID" value="Kaladp0022s0205.2.v1.1.CDS.1"/>
    <property type="gene ID" value="Kaladp0022s0205.v1.1"/>
</dbReference>
<evidence type="ECO:0000256" key="2">
    <source>
        <dbReference type="SAM" id="MobiDB-lite"/>
    </source>
</evidence>
<dbReference type="Gramene" id="Kaladp0022s0205.1.v1.1">
    <property type="protein sequence ID" value="Kaladp0022s0205.1.v1.1.CDS.1"/>
    <property type="gene ID" value="Kaladp0022s0205.v1.1"/>
</dbReference>
<evidence type="ECO:0000256" key="1">
    <source>
        <dbReference type="ARBA" id="ARBA00010820"/>
    </source>
</evidence>
<dbReference type="Proteomes" id="UP000594263">
    <property type="component" value="Unplaced"/>
</dbReference>
<dbReference type="InterPro" id="IPR007592">
    <property type="entry name" value="GEBP"/>
</dbReference>
<reference evidence="4" key="1">
    <citation type="submission" date="2021-01" db="UniProtKB">
        <authorList>
            <consortium name="EnsemblPlants"/>
        </authorList>
    </citation>
    <scope>IDENTIFICATION</scope>
</reference>
<evidence type="ECO:0000313" key="4">
    <source>
        <dbReference type="EnsemblPlants" id="Kaladp0022s0205.1.v1.1.CDS.1"/>
    </source>
</evidence>